<gene>
    <name evidence="2" type="ORF">LCGC14_0426700</name>
</gene>
<feature type="compositionally biased region" description="Acidic residues" evidence="1">
    <location>
        <begin position="125"/>
        <end position="135"/>
    </location>
</feature>
<reference evidence="2" key="1">
    <citation type="journal article" date="2015" name="Nature">
        <title>Complex archaea that bridge the gap between prokaryotes and eukaryotes.</title>
        <authorList>
            <person name="Spang A."/>
            <person name="Saw J.H."/>
            <person name="Jorgensen S.L."/>
            <person name="Zaremba-Niedzwiedzka K."/>
            <person name="Martijn J."/>
            <person name="Lind A.E."/>
            <person name="van Eijk R."/>
            <person name="Schleper C."/>
            <person name="Guy L."/>
            <person name="Ettema T.J."/>
        </authorList>
    </citation>
    <scope>NUCLEOTIDE SEQUENCE</scope>
</reference>
<evidence type="ECO:0000256" key="1">
    <source>
        <dbReference type="SAM" id="MobiDB-lite"/>
    </source>
</evidence>
<proteinExistence type="predicted"/>
<sequence>MLKIFRILADKISGANRPVGPVLGVKPLGPPPPMPPPSDEVLKIEIEFFEQHRKEWYDYHAGKIALVKGAAIHGFFDDYGNALSAGYDKFGVVSFLIKEVQLKDEVVFIPTRYLYSGRGKPAPIELEEGDIDDGLEQGTQEGNGAGSGSGDCCDSKKGE</sequence>
<dbReference type="AlphaFoldDB" id="A0A0F9SVL4"/>
<evidence type="ECO:0008006" key="3">
    <source>
        <dbReference type="Google" id="ProtNLM"/>
    </source>
</evidence>
<name>A0A0F9SVL4_9ZZZZ</name>
<evidence type="ECO:0000313" key="2">
    <source>
        <dbReference type="EMBL" id="KKN70884.1"/>
    </source>
</evidence>
<comment type="caution">
    <text evidence="2">The sequence shown here is derived from an EMBL/GenBank/DDBJ whole genome shotgun (WGS) entry which is preliminary data.</text>
</comment>
<protein>
    <recommendedName>
        <fullName evidence="3">DUF5678 domain-containing protein</fullName>
    </recommendedName>
</protein>
<feature type="region of interest" description="Disordered" evidence="1">
    <location>
        <begin position="122"/>
        <end position="159"/>
    </location>
</feature>
<accession>A0A0F9SVL4</accession>
<dbReference type="EMBL" id="LAZR01000395">
    <property type="protein sequence ID" value="KKN70884.1"/>
    <property type="molecule type" value="Genomic_DNA"/>
</dbReference>
<organism evidence="2">
    <name type="scientific">marine sediment metagenome</name>
    <dbReference type="NCBI Taxonomy" id="412755"/>
    <lineage>
        <taxon>unclassified sequences</taxon>
        <taxon>metagenomes</taxon>
        <taxon>ecological metagenomes</taxon>
    </lineage>
</organism>